<proteinExistence type="predicted"/>
<dbReference type="EnsemblMetazoa" id="PPA04780.1">
    <property type="protein sequence ID" value="PPA04780.1"/>
    <property type="gene ID" value="WBGene00094334"/>
</dbReference>
<accession>A0A2A6BST4</accession>
<gene>
    <name evidence="1" type="primary">WBGene00094334</name>
</gene>
<evidence type="ECO:0000313" key="1">
    <source>
        <dbReference type="EnsemblMetazoa" id="PPA04780.1"/>
    </source>
</evidence>
<name>A0A2A6BST4_PRIPA</name>
<reference evidence="2" key="1">
    <citation type="journal article" date="2008" name="Nat. Genet.">
        <title>The Pristionchus pacificus genome provides a unique perspective on nematode lifestyle and parasitism.</title>
        <authorList>
            <person name="Dieterich C."/>
            <person name="Clifton S.W."/>
            <person name="Schuster L.N."/>
            <person name="Chinwalla A."/>
            <person name="Delehaunty K."/>
            <person name="Dinkelacker I."/>
            <person name="Fulton L."/>
            <person name="Fulton R."/>
            <person name="Godfrey J."/>
            <person name="Minx P."/>
            <person name="Mitreva M."/>
            <person name="Roeseler W."/>
            <person name="Tian H."/>
            <person name="Witte H."/>
            <person name="Yang S.P."/>
            <person name="Wilson R.K."/>
            <person name="Sommer R.J."/>
        </authorList>
    </citation>
    <scope>NUCLEOTIDE SEQUENCE [LARGE SCALE GENOMIC DNA]</scope>
    <source>
        <strain evidence="2">PS312</strain>
    </source>
</reference>
<keyword evidence="2" id="KW-1185">Reference proteome</keyword>
<evidence type="ECO:0000313" key="2">
    <source>
        <dbReference type="Proteomes" id="UP000005239"/>
    </source>
</evidence>
<protein>
    <submittedName>
        <fullName evidence="1">Uncharacterized protein</fullName>
    </submittedName>
</protein>
<reference evidence="1" key="2">
    <citation type="submission" date="2022-06" db="UniProtKB">
        <authorList>
            <consortium name="EnsemblMetazoa"/>
        </authorList>
    </citation>
    <scope>IDENTIFICATION</scope>
    <source>
        <strain evidence="1">PS312</strain>
    </source>
</reference>
<sequence length="88" mass="9517">MRRSSIVSLMIIIGILSLPAASSATTEGGTGSSTTASADAVWAWIVRVIEQQWNEMRLFSQAGRDAIVEGQSDMEVIRRRELGLIPVA</sequence>
<organism evidence="1 2">
    <name type="scientific">Pristionchus pacificus</name>
    <name type="common">Parasitic nematode worm</name>
    <dbReference type="NCBI Taxonomy" id="54126"/>
    <lineage>
        <taxon>Eukaryota</taxon>
        <taxon>Metazoa</taxon>
        <taxon>Ecdysozoa</taxon>
        <taxon>Nematoda</taxon>
        <taxon>Chromadorea</taxon>
        <taxon>Rhabditida</taxon>
        <taxon>Rhabditina</taxon>
        <taxon>Diplogasteromorpha</taxon>
        <taxon>Diplogasteroidea</taxon>
        <taxon>Neodiplogasteridae</taxon>
        <taxon>Pristionchus</taxon>
    </lineage>
</organism>
<accession>A0A8R1U648</accession>
<dbReference type="AlphaFoldDB" id="A0A2A6BST4"/>
<dbReference type="Proteomes" id="UP000005239">
    <property type="component" value="Unassembled WGS sequence"/>
</dbReference>